<protein>
    <submittedName>
        <fullName evidence="1">Uncharacterized protein</fullName>
    </submittedName>
</protein>
<evidence type="ECO:0000313" key="1">
    <source>
        <dbReference type="EMBL" id="OEO32854.1"/>
    </source>
</evidence>
<name>A0A1E5XWA5_9HYPH</name>
<comment type="caution">
    <text evidence="1">The sequence shown here is derived from an EMBL/GenBank/DDBJ whole genome shotgun (WGS) entry which is preliminary data.</text>
</comment>
<organism evidence="1 2">
    <name type="scientific">Devosia insulae DS-56</name>
    <dbReference type="NCBI Taxonomy" id="1116389"/>
    <lineage>
        <taxon>Bacteria</taxon>
        <taxon>Pseudomonadati</taxon>
        <taxon>Pseudomonadota</taxon>
        <taxon>Alphaproteobacteria</taxon>
        <taxon>Hyphomicrobiales</taxon>
        <taxon>Devosiaceae</taxon>
        <taxon>Devosia</taxon>
    </lineage>
</organism>
<sequence length="126" mass="13502">MAQVYTAFASEVKVNEETIAGLQTIEYAVERNRTNVGAVGTDERVAVYFGLRVVTGSLAVASVNATLDKLLASGEKFSISATLRHGPDARSVTFDDCYAETKAFDMGAGAHGRTVYGFSATRVREE</sequence>
<gene>
    <name evidence="1" type="ORF">VW23_009510</name>
</gene>
<dbReference type="RefSeq" id="WP_069908009.1">
    <property type="nucleotide sequence ID" value="NZ_LAJE02000051.1"/>
</dbReference>
<dbReference type="OrthoDB" id="4625025at2"/>
<dbReference type="AlphaFoldDB" id="A0A1E5XWA5"/>
<dbReference type="EMBL" id="LAJE02000051">
    <property type="protein sequence ID" value="OEO32854.1"/>
    <property type="molecule type" value="Genomic_DNA"/>
</dbReference>
<keyword evidence="2" id="KW-1185">Reference proteome</keyword>
<proteinExistence type="predicted"/>
<accession>A0A1E5XWA5</accession>
<reference evidence="1 2" key="1">
    <citation type="journal article" date="2015" name="Genome Announc.">
        <title>Genome Assemblies of Three Soil-Associated Devosia species: D. insulae, D. limi, and D. soli.</title>
        <authorList>
            <person name="Hassan Y.I."/>
            <person name="Lepp D."/>
            <person name="Zhou T."/>
        </authorList>
    </citation>
    <scope>NUCLEOTIDE SEQUENCE [LARGE SCALE GENOMIC DNA]</scope>
    <source>
        <strain evidence="1 2">DS-56</strain>
    </source>
</reference>
<evidence type="ECO:0000313" key="2">
    <source>
        <dbReference type="Proteomes" id="UP000095463"/>
    </source>
</evidence>
<dbReference type="Proteomes" id="UP000095463">
    <property type="component" value="Unassembled WGS sequence"/>
</dbReference>